<dbReference type="SMART" id="SM00382">
    <property type="entry name" value="AAA"/>
    <property type="match status" value="1"/>
</dbReference>
<dbReference type="EMBL" id="JAGSOH010000019">
    <property type="protein sequence ID" value="MBR7826611.1"/>
    <property type="molecule type" value="Genomic_DNA"/>
</dbReference>
<dbReference type="GO" id="GO:0005737">
    <property type="term" value="C:cytoplasm"/>
    <property type="evidence" value="ECO:0007669"/>
    <property type="project" value="TreeGrafter"/>
</dbReference>
<dbReference type="InterPro" id="IPR011990">
    <property type="entry name" value="TPR-like_helical_dom_sf"/>
</dbReference>
<dbReference type="GO" id="GO:0005524">
    <property type="term" value="F:ATP binding"/>
    <property type="evidence" value="ECO:0007669"/>
    <property type="project" value="UniProtKB-KW"/>
</dbReference>
<dbReference type="SUPFAM" id="SSF48452">
    <property type="entry name" value="TPR-like"/>
    <property type="match status" value="2"/>
</dbReference>
<organism evidence="4 5">
    <name type="scientific">Actinospica acidithermotolerans</name>
    <dbReference type="NCBI Taxonomy" id="2828514"/>
    <lineage>
        <taxon>Bacteria</taxon>
        <taxon>Bacillati</taxon>
        <taxon>Actinomycetota</taxon>
        <taxon>Actinomycetes</taxon>
        <taxon>Catenulisporales</taxon>
        <taxon>Actinospicaceae</taxon>
        <taxon>Actinospica</taxon>
    </lineage>
</organism>
<feature type="domain" description="HTH luxR-type" evidence="3">
    <location>
        <begin position="883"/>
        <end position="947"/>
    </location>
</feature>
<dbReference type="PANTHER" id="PTHR16305:SF35">
    <property type="entry name" value="TRANSCRIPTIONAL ACTIVATOR DOMAIN"/>
    <property type="match status" value="1"/>
</dbReference>
<dbReference type="GO" id="GO:0006355">
    <property type="term" value="P:regulation of DNA-templated transcription"/>
    <property type="evidence" value="ECO:0007669"/>
    <property type="project" value="InterPro"/>
</dbReference>
<dbReference type="CDD" id="cd06170">
    <property type="entry name" value="LuxR_C_like"/>
    <property type="match status" value="1"/>
</dbReference>
<dbReference type="RefSeq" id="WP_212517759.1">
    <property type="nucleotide sequence ID" value="NZ_JAGSOH010000019.1"/>
</dbReference>
<dbReference type="PROSITE" id="PS50043">
    <property type="entry name" value="HTH_LUXR_2"/>
    <property type="match status" value="1"/>
</dbReference>
<dbReference type="Pfam" id="PF00196">
    <property type="entry name" value="GerE"/>
    <property type="match status" value="1"/>
</dbReference>
<dbReference type="Gene3D" id="3.40.50.300">
    <property type="entry name" value="P-loop containing nucleotide triphosphate hydrolases"/>
    <property type="match status" value="1"/>
</dbReference>
<dbReference type="SUPFAM" id="SSF46894">
    <property type="entry name" value="C-terminal effector domain of the bipartite response regulators"/>
    <property type="match status" value="1"/>
</dbReference>
<dbReference type="InterPro" id="IPR036388">
    <property type="entry name" value="WH-like_DNA-bd_sf"/>
</dbReference>
<dbReference type="InterPro" id="IPR003593">
    <property type="entry name" value="AAA+_ATPase"/>
</dbReference>
<evidence type="ECO:0000259" key="3">
    <source>
        <dbReference type="PROSITE" id="PS50043"/>
    </source>
</evidence>
<dbReference type="SMART" id="SM00421">
    <property type="entry name" value="HTH_LUXR"/>
    <property type="match status" value="1"/>
</dbReference>
<proteinExistence type="predicted"/>
<dbReference type="InterPro" id="IPR016032">
    <property type="entry name" value="Sig_transdc_resp-reg_C-effctor"/>
</dbReference>
<accession>A0A941E7P9</accession>
<dbReference type="PANTHER" id="PTHR16305">
    <property type="entry name" value="TESTICULAR SOLUBLE ADENYLYL CYCLASE"/>
    <property type="match status" value="1"/>
</dbReference>
<sequence length="947" mass="101064">MLSDPDKNPAEFFIGRAGLRAALAQALAELADGRGRSVLIEGEPGIGKSALAAAVLGETDARIEVLRGGCDELGRRFPLSVLVTALGVSADAADPDRARAARLLARPAEPGSAHRPAVAAGDGATAAAETLAELVDRLCARGPVLLAVDDLQWADDASLALWSQLSRVAAQSPLLLIGLCRPTPRPDGLAELRAELSAADHGLVLPLDPLPDAEVARLAARLAGGEPGPAFAEVLASAAGNPLYLREIVDALCRSGRLRSEGDRVELAAAEPGDPSVASLAGAIADRLDFLSPRCRTVLQAAALQGLVVTAEQVCALAGLPMAEIEPMLREATEAGVIEPAGPALRFRHGLIRQALFESMPEALRVAMYRDAAQQLIVSGAPVERTAEAVLRALDAADGWELDWLVDSAESLAYRAPAIAVELFEHALAHTGGAVDERTGLLEDKLAAVLFLTGRYEQAETLARSILASGPEAERRGYASWILAQVLLRVARYDEALEFVAEATGTVSALWGARLSVVRAMVLNRTADPAAARDAAERALRLGEDLHDPLTIGYALLPLSLRSVTEGDQTGALERMDRALAVIEDDPRLDDLRMILLTNRATVLDVLDRQEESIASLRRAAAIGERTGTARLNMLRLHIGTASFNRGDWDDALTEFDALGDLESFVDLPVVYHGMCALIAAHRDDAEALTAELRALDEIGDVDWAAALIPGLAARSLAAEREGRLADAAEILRVLVDPREPRFHEARADWLPYLVRTALAAGDTRLAQEAADAALEEYEVEPIAYKRAMHGWCRGQVEADPEPVLAAAEYFRAAHRQMELGSALEDAAELRAAAGDLEGARADLAAALAVYAALDASWDSQRAAARLRRYGVRLGVRGPRQRPRHGWAALTDTELRVAELAAAGMSNPDIAARLLLSRRTVQTHVSHILGKLGARSRREIARYATEH</sequence>
<dbReference type="Gene3D" id="1.25.40.10">
    <property type="entry name" value="Tetratricopeptide repeat domain"/>
    <property type="match status" value="2"/>
</dbReference>
<gene>
    <name evidence="4" type="ORF">KDK95_09870</name>
</gene>
<comment type="caution">
    <text evidence="4">The sequence shown here is derived from an EMBL/GenBank/DDBJ whole genome shotgun (WGS) entry which is preliminary data.</text>
</comment>
<name>A0A941E7P9_9ACTN</name>
<dbReference type="PROSITE" id="PS00622">
    <property type="entry name" value="HTH_LUXR_1"/>
    <property type="match status" value="1"/>
</dbReference>
<dbReference type="Pfam" id="PF13191">
    <property type="entry name" value="AAA_16"/>
    <property type="match status" value="1"/>
</dbReference>
<reference evidence="4" key="1">
    <citation type="submission" date="2021-04" db="EMBL/GenBank/DDBJ databases">
        <title>Genome based classification of Actinospica acidithermotolerans sp. nov., an actinobacterium isolated from an Indonesian hot spring.</title>
        <authorList>
            <person name="Kusuma A.B."/>
            <person name="Putra K.E."/>
            <person name="Nafisah S."/>
            <person name="Loh J."/>
            <person name="Nouioui I."/>
            <person name="Goodfellow M."/>
        </authorList>
    </citation>
    <scope>NUCLEOTIDE SEQUENCE</scope>
    <source>
        <strain evidence="4">MGRD01-02</strain>
    </source>
</reference>
<dbReference type="InterPro" id="IPR000792">
    <property type="entry name" value="Tscrpt_reg_LuxR_C"/>
</dbReference>
<evidence type="ECO:0000256" key="1">
    <source>
        <dbReference type="ARBA" id="ARBA00022741"/>
    </source>
</evidence>
<keyword evidence="2" id="KW-0067">ATP-binding</keyword>
<dbReference type="AlphaFoldDB" id="A0A941E7P9"/>
<dbReference type="GO" id="GO:0003677">
    <property type="term" value="F:DNA binding"/>
    <property type="evidence" value="ECO:0007669"/>
    <property type="project" value="InterPro"/>
</dbReference>
<keyword evidence="5" id="KW-1185">Reference proteome</keyword>
<dbReference type="InterPro" id="IPR041664">
    <property type="entry name" value="AAA_16"/>
</dbReference>
<dbReference type="InterPro" id="IPR027417">
    <property type="entry name" value="P-loop_NTPase"/>
</dbReference>
<evidence type="ECO:0000256" key="2">
    <source>
        <dbReference type="ARBA" id="ARBA00022840"/>
    </source>
</evidence>
<dbReference type="GO" id="GO:0004016">
    <property type="term" value="F:adenylate cyclase activity"/>
    <property type="evidence" value="ECO:0007669"/>
    <property type="project" value="TreeGrafter"/>
</dbReference>
<evidence type="ECO:0000313" key="5">
    <source>
        <dbReference type="Proteomes" id="UP000676325"/>
    </source>
</evidence>
<dbReference type="Proteomes" id="UP000676325">
    <property type="component" value="Unassembled WGS sequence"/>
</dbReference>
<evidence type="ECO:0000313" key="4">
    <source>
        <dbReference type="EMBL" id="MBR7826611.1"/>
    </source>
</evidence>
<dbReference type="PRINTS" id="PR00038">
    <property type="entry name" value="HTHLUXR"/>
</dbReference>
<keyword evidence="1" id="KW-0547">Nucleotide-binding</keyword>
<dbReference type="Gene3D" id="1.10.10.10">
    <property type="entry name" value="Winged helix-like DNA-binding domain superfamily/Winged helix DNA-binding domain"/>
    <property type="match status" value="1"/>
</dbReference>
<protein>
    <submittedName>
        <fullName evidence="4">AAA family ATPase</fullName>
    </submittedName>
</protein>
<dbReference type="SUPFAM" id="SSF52540">
    <property type="entry name" value="P-loop containing nucleoside triphosphate hydrolases"/>
    <property type="match status" value="1"/>
</dbReference>